<accession>A0A7C8IAV6</accession>
<dbReference type="SUPFAM" id="SSF81383">
    <property type="entry name" value="F-box domain"/>
    <property type="match status" value="1"/>
</dbReference>
<dbReference type="InterPro" id="IPR001810">
    <property type="entry name" value="F-box_dom"/>
</dbReference>
<proteinExistence type="predicted"/>
<dbReference type="CDD" id="cd09917">
    <property type="entry name" value="F-box_SF"/>
    <property type="match status" value="1"/>
</dbReference>
<name>A0A7C8IAV6_9PLEO</name>
<sequence>MTSPFQSLPNELLLNTFERLRHDDLAKLMRVCTAFHKLVEPLIWTKIEFHRPNFHEDFVCQELSEEEEAFERPYQQRDPAEALSPIPDDYVIMNIGVETRYNKKVIEFFQSLSTASTNGRFEHLANLIRWICLPIHGEGYLENQPDVWNTLAAFRNLEYLEVSAFWTRYDMPSLIRPSNRMSKLKTIKLRGNIPREFVRHVCQSANSITALQLGVLARQPEPFVSTRARSTLSPSALEELSNSAPPLACLTPSIISKFTSLTCLYLCRPTQAMEKEAGFDRDSENCCNGVENRILREWASVLRATKGTLAHITLDHRIIVAETRRDGMHQRKASNREYMERIRNGPGYSRFVKTVLPVLLEHADWPALKAIRILGFERSPQSGDHSDTVSIHVDRQLEERFPGVRVTSTLGRRMVCGHQYLFEEDD</sequence>
<protein>
    <recommendedName>
        <fullName evidence="1">F-box domain-containing protein</fullName>
    </recommendedName>
</protein>
<dbReference type="Proteomes" id="UP000481861">
    <property type="component" value="Unassembled WGS sequence"/>
</dbReference>
<dbReference type="InterPro" id="IPR036047">
    <property type="entry name" value="F-box-like_dom_sf"/>
</dbReference>
<dbReference type="AlphaFoldDB" id="A0A7C8IAV6"/>
<keyword evidence="3" id="KW-1185">Reference proteome</keyword>
<dbReference type="InterPro" id="IPR032675">
    <property type="entry name" value="LRR_dom_sf"/>
</dbReference>
<organism evidence="2 3">
    <name type="scientific">Massariosphaeria phaeospora</name>
    <dbReference type="NCBI Taxonomy" id="100035"/>
    <lineage>
        <taxon>Eukaryota</taxon>
        <taxon>Fungi</taxon>
        <taxon>Dikarya</taxon>
        <taxon>Ascomycota</taxon>
        <taxon>Pezizomycotina</taxon>
        <taxon>Dothideomycetes</taxon>
        <taxon>Pleosporomycetidae</taxon>
        <taxon>Pleosporales</taxon>
        <taxon>Pleosporales incertae sedis</taxon>
        <taxon>Massariosphaeria</taxon>
    </lineage>
</organism>
<gene>
    <name evidence="2" type="ORF">BDV95DRAFT_564076</name>
</gene>
<reference evidence="2 3" key="1">
    <citation type="submission" date="2020-01" db="EMBL/GenBank/DDBJ databases">
        <authorList>
            <consortium name="DOE Joint Genome Institute"/>
            <person name="Haridas S."/>
            <person name="Albert R."/>
            <person name="Binder M."/>
            <person name="Bloem J."/>
            <person name="Labutti K."/>
            <person name="Salamov A."/>
            <person name="Andreopoulos B."/>
            <person name="Baker S.E."/>
            <person name="Barry K."/>
            <person name="Bills G."/>
            <person name="Bluhm B.H."/>
            <person name="Cannon C."/>
            <person name="Castanera R."/>
            <person name="Culley D.E."/>
            <person name="Daum C."/>
            <person name="Ezra D."/>
            <person name="Gonzalez J.B."/>
            <person name="Henrissat B."/>
            <person name="Kuo A."/>
            <person name="Liang C."/>
            <person name="Lipzen A."/>
            <person name="Lutzoni F."/>
            <person name="Magnuson J."/>
            <person name="Mondo S."/>
            <person name="Nolan M."/>
            <person name="Ohm R."/>
            <person name="Pangilinan J."/>
            <person name="Park H.-J.H."/>
            <person name="Ramirez L."/>
            <person name="Alfaro M."/>
            <person name="Sun H."/>
            <person name="Tritt A."/>
            <person name="Yoshinaga Y."/>
            <person name="Zwiers L.-H.L."/>
            <person name="Turgeon B.G."/>
            <person name="Goodwin S.B."/>
            <person name="Spatafora J.W."/>
            <person name="Crous P.W."/>
            <person name="Grigoriev I.V."/>
        </authorList>
    </citation>
    <scope>NUCLEOTIDE SEQUENCE [LARGE SCALE GENOMIC DNA]</scope>
    <source>
        <strain evidence="2 3">CBS 611.86</strain>
    </source>
</reference>
<feature type="domain" description="F-box" evidence="1">
    <location>
        <begin position="2"/>
        <end position="47"/>
    </location>
</feature>
<dbReference type="OrthoDB" id="3927840at2759"/>
<comment type="caution">
    <text evidence="2">The sequence shown here is derived from an EMBL/GenBank/DDBJ whole genome shotgun (WGS) entry which is preliminary data.</text>
</comment>
<dbReference type="PROSITE" id="PS50181">
    <property type="entry name" value="FBOX"/>
    <property type="match status" value="1"/>
</dbReference>
<dbReference type="EMBL" id="JAADJZ010000005">
    <property type="protein sequence ID" value="KAF2874994.1"/>
    <property type="molecule type" value="Genomic_DNA"/>
</dbReference>
<dbReference type="Pfam" id="PF12937">
    <property type="entry name" value="F-box-like"/>
    <property type="match status" value="1"/>
</dbReference>
<evidence type="ECO:0000313" key="3">
    <source>
        <dbReference type="Proteomes" id="UP000481861"/>
    </source>
</evidence>
<evidence type="ECO:0000259" key="1">
    <source>
        <dbReference type="PROSITE" id="PS50181"/>
    </source>
</evidence>
<evidence type="ECO:0000313" key="2">
    <source>
        <dbReference type="EMBL" id="KAF2874994.1"/>
    </source>
</evidence>
<dbReference type="Gene3D" id="3.80.10.10">
    <property type="entry name" value="Ribonuclease Inhibitor"/>
    <property type="match status" value="1"/>
</dbReference>